<feature type="region of interest" description="Disordered" evidence="1">
    <location>
        <begin position="1044"/>
        <end position="1099"/>
    </location>
</feature>
<feature type="region of interest" description="Disordered" evidence="1">
    <location>
        <begin position="219"/>
        <end position="352"/>
    </location>
</feature>
<feature type="region of interest" description="Disordered" evidence="1">
    <location>
        <begin position="57"/>
        <end position="179"/>
    </location>
</feature>
<dbReference type="AlphaFoldDB" id="A0AAN6X694"/>
<feature type="compositionally biased region" description="Acidic residues" evidence="1">
    <location>
        <begin position="859"/>
        <end position="868"/>
    </location>
</feature>
<feature type="region of interest" description="Disordered" evidence="1">
    <location>
        <begin position="430"/>
        <end position="566"/>
    </location>
</feature>
<feature type="compositionally biased region" description="Polar residues" evidence="1">
    <location>
        <begin position="57"/>
        <end position="68"/>
    </location>
</feature>
<evidence type="ECO:0000313" key="3">
    <source>
        <dbReference type="Proteomes" id="UP001302126"/>
    </source>
</evidence>
<feature type="compositionally biased region" description="Low complexity" evidence="1">
    <location>
        <begin position="126"/>
        <end position="140"/>
    </location>
</feature>
<feature type="compositionally biased region" description="Polar residues" evidence="1">
    <location>
        <begin position="330"/>
        <end position="352"/>
    </location>
</feature>
<protein>
    <submittedName>
        <fullName evidence="2">Uncharacterized protein</fullName>
    </submittedName>
</protein>
<feature type="compositionally biased region" description="Acidic residues" evidence="1">
    <location>
        <begin position="1087"/>
        <end position="1099"/>
    </location>
</feature>
<proteinExistence type="predicted"/>
<comment type="caution">
    <text evidence="2">The sequence shown here is derived from an EMBL/GenBank/DDBJ whole genome shotgun (WGS) entry which is preliminary data.</text>
</comment>
<feature type="compositionally biased region" description="Acidic residues" evidence="1">
    <location>
        <begin position="875"/>
        <end position="885"/>
    </location>
</feature>
<feature type="compositionally biased region" description="Polar residues" evidence="1">
    <location>
        <begin position="800"/>
        <end position="821"/>
    </location>
</feature>
<feature type="compositionally biased region" description="Polar residues" evidence="1">
    <location>
        <begin position="141"/>
        <end position="150"/>
    </location>
</feature>
<feature type="compositionally biased region" description="Basic and acidic residues" evidence="1">
    <location>
        <begin position="831"/>
        <end position="843"/>
    </location>
</feature>
<reference evidence="2" key="2">
    <citation type="submission" date="2023-05" db="EMBL/GenBank/DDBJ databases">
        <authorList>
            <consortium name="Lawrence Berkeley National Laboratory"/>
            <person name="Steindorff A."/>
            <person name="Hensen N."/>
            <person name="Bonometti L."/>
            <person name="Westerberg I."/>
            <person name="Brannstrom I.O."/>
            <person name="Guillou S."/>
            <person name="Cros-Aarteil S."/>
            <person name="Calhoun S."/>
            <person name="Haridas S."/>
            <person name="Kuo A."/>
            <person name="Mondo S."/>
            <person name="Pangilinan J."/>
            <person name="Riley R."/>
            <person name="Labutti K."/>
            <person name="Andreopoulos B."/>
            <person name="Lipzen A."/>
            <person name="Chen C."/>
            <person name="Yanf M."/>
            <person name="Daum C."/>
            <person name="Ng V."/>
            <person name="Clum A."/>
            <person name="Ohm R."/>
            <person name="Martin F."/>
            <person name="Silar P."/>
            <person name="Natvig D."/>
            <person name="Lalanne C."/>
            <person name="Gautier V."/>
            <person name="Ament-Velasquez S.L."/>
            <person name="Kruys A."/>
            <person name="Hutchinson M.I."/>
            <person name="Powell A.J."/>
            <person name="Barry K."/>
            <person name="Miller A.N."/>
            <person name="Grigoriev I.V."/>
            <person name="Debuchy R."/>
            <person name="Gladieux P."/>
            <person name="Thoren M.H."/>
            <person name="Johannesson H."/>
        </authorList>
    </citation>
    <scope>NUCLEOTIDE SEQUENCE</scope>
    <source>
        <strain evidence="2">PSN309</strain>
    </source>
</reference>
<organism evidence="2 3">
    <name type="scientific">Podospora australis</name>
    <dbReference type="NCBI Taxonomy" id="1536484"/>
    <lineage>
        <taxon>Eukaryota</taxon>
        <taxon>Fungi</taxon>
        <taxon>Dikarya</taxon>
        <taxon>Ascomycota</taxon>
        <taxon>Pezizomycotina</taxon>
        <taxon>Sordariomycetes</taxon>
        <taxon>Sordariomycetidae</taxon>
        <taxon>Sordariales</taxon>
        <taxon>Podosporaceae</taxon>
        <taxon>Podospora</taxon>
    </lineage>
</organism>
<feature type="compositionally biased region" description="Low complexity" evidence="1">
    <location>
        <begin position="219"/>
        <end position="230"/>
    </location>
</feature>
<keyword evidence="3" id="KW-1185">Reference proteome</keyword>
<feature type="compositionally biased region" description="Basic and acidic residues" evidence="1">
    <location>
        <begin position="1062"/>
        <end position="1080"/>
    </location>
</feature>
<evidence type="ECO:0000313" key="2">
    <source>
        <dbReference type="EMBL" id="KAK4192117.1"/>
    </source>
</evidence>
<feature type="compositionally biased region" description="Polar residues" evidence="1">
    <location>
        <begin position="535"/>
        <end position="544"/>
    </location>
</feature>
<dbReference type="EMBL" id="MU864356">
    <property type="protein sequence ID" value="KAK4192117.1"/>
    <property type="molecule type" value="Genomic_DNA"/>
</dbReference>
<feature type="compositionally biased region" description="Basic residues" evidence="1">
    <location>
        <begin position="499"/>
        <end position="510"/>
    </location>
</feature>
<accession>A0AAN6X694</accession>
<feature type="compositionally biased region" description="Low complexity" evidence="1">
    <location>
        <begin position="888"/>
        <end position="901"/>
    </location>
</feature>
<dbReference type="Proteomes" id="UP001302126">
    <property type="component" value="Unassembled WGS sequence"/>
</dbReference>
<feature type="compositionally biased region" description="Basic and acidic residues" evidence="1">
    <location>
        <begin position="231"/>
        <end position="253"/>
    </location>
</feature>
<name>A0AAN6X694_9PEZI</name>
<feature type="region of interest" description="Disordered" evidence="1">
    <location>
        <begin position="730"/>
        <end position="910"/>
    </location>
</feature>
<feature type="compositionally biased region" description="Pro residues" evidence="1">
    <location>
        <begin position="550"/>
        <end position="562"/>
    </location>
</feature>
<sequence length="1099" mass="119670">MNEESTGLPDAPPALENVVDDGSTPLTQVALTQGWSFPDVTQAGTAIPSVSVESTDASHVLVSSSQDSPPDVLVMPTESDNEDNDLLTALRRSRAPSVRPRIPREGTSVAPEENLLSLAHTSQMATNTSSPPVNSTQSSSGQQHVSSNLTPDPAQRPETTSIVGRLLQTGDAPPEGSLLSRVTRPLLVTPNTVATATAAAVAPIPSLFAQSQPEIIRVNRQNRQKQNSRNSEAEKEKERGRIRAKVARIEARNRANAASQAFDDVRQGTPAPSRGFMDFTSQPQGEKRRSNSSPAASSKGDKRKKTTHGDSPSAQRSRNIRAQIDDLSLGRSQPSALQPRSSDYGFQNTQSSATDREIFKAIKHTPITAGDQASRKIQELRSSNAASSLETTASRPSGGLLDIDSLENTVGEEDPFLRALAAEQAKRRTTIVTGLPDGTVQREATDHRRRHHQDRASNTSYTARDTPDPQLRTDVPENNIVRPPPRPVGLTRRYQVPAKVHKVTKSKKRPLPGGTGNTRPAKRQENRRSHHRQSSRPATAQPDFSSPSSSPSPSPTPPPPVPKTTAARALGGLDRTVSQYVVCRTSKLVPPSDPDEQDWTRRSRSIRCSDHLALNFANQHAQERFERPKRGVVGRNWEYVPGIDRDQLPGLFSGSVKYSTGEVEYYWVEVETKDLWEVGMPDGSEVMVEERLQAYARKRFDVWSHVYEKRQTVKEEASTVVFDCGVEDGKESEAKSATPEAEEDGVGQTDDGVNETTDTHDNEFSTPAKSDGTDTREANTPADSVEDACKVATDGVADGNDTQGEATEDTNTLEADTQQDSLPEVVQTQEQEQHQEQQHEQQQAEKPQPVEPTVAPGGDGDDGDDDDTSSTSSTDSDDDDDDDDDSHSTSGNSSDAQYRHIPYPHPQPPIPCPPGTNALDLVEPKATLHGSFTTAHLANIAALNTSLELAKPNNGYMNDNIYYSSILEPQLTEQFEAARLGEQTCTDLFELEWDPPAAGEDGTSGGYHWEFLRMKVEVMETGLKGPVDLSDAVVGDRARNIRLYQRKGKDPVNKNESQNGEHAGDGDGDNVEKETREQKGKGLAVIVEEEGDTGFSEAD</sequence>
<gene>
    <name evidence="2" type="ORF">QBC35DRAFT_447907</name>
</gene>
<evidence type="ECO:0000256" key="1">
    <source>
        <dbReference type="SAM" id="MobiDB-lite"/>
    </source>
</evidence>
<reference evidence="2" key="1">
    <citation type="journal article" date="2023" name="Mol. Phylogenet. Evol.">
        <title>Genome-scale phylogeny and comparative genomics of the fungal order Sordariales.</title>
        <authorList>
            <person name="Hensen N."/>
            <person name="Bonometti L."/>
            <person name="Westerberg I."/>
            <person name="Brannstrom I.O."/>
            <person name="Guillou S."/>
            <person name="Cros-Aarteil S."/>
            <person name="Calhoun S."/>
            <person name="Haridas S."/>
            <person name="Kuo A."/>
            <person name="Mondo S."/>
            <person name="Pangilinan J."/>
            <person name="Riley R."/>
            <person name="LaButti K."/>
            <person name="Andreopoulos B."/>
            <person name="Lipzen A."/>
            <person name="Chen C."/>
            <person name="Yan M."/>
            <person name="Daum C."/>
            <person name="Ng V."/>
            <person name="Clum A."/>
            <person name="Steindorff A."/>
            <person name="Ohm R.A."/>
            <person name="Martin F."/>
            <person name="Silar P."/>
            <person name="Natvig D.O."/>
            <person name="Lalanne C."/>
            <person name="Gautier V."/>
            <person name="Ament-Velasquez S.L."/>
            <person name="Kruys A."/>
            <person name="Hutchinson M.I."/>
            <person name="Powell A.J."/>
            <person name="Barry K."/>
            <person name="Miller A.N."/>
            <person name="Grigoriev I.V."/>
            <person name="Debuchy R."/>
            <person name="Gladieux P."/>
            <person name="Hiltunen Thoren M."/>
            <person name="Johannesson H."/>
        </authorList>
    </citation>
    <scope>NUCLEOTIDE SEQUENCE</scope>
    <source>
        <strain evidence="2">PSN309</strain>
    </source>
</reference>